<dbReference type="InterPro" id="IPR036388">
    <property type="entry name" value="WH-like_DNA-bd_sf"/>
</dbReference>
<gene>
    <name evidence="4" type="ORF">ATL31_0298</name>
</gene>
<dbReference type="Pfam" id="PF01590">
    <property type="entry name" value="GAF"/>
    <property type="match status" value="1"/>
</dbReference>
<dbReference type="InterPro" id="IPR005561">
    <property type="entry name" value="ANTAR"/>
</dbReference>
<evidence type="ECO:0000256" key="2">
    <source>
        <dbReference type="ARBA" id="ARBA00023163"/>
    </source>
</evidence>
<organism evidence="4 5">
    <name type="scientific">Phycicoccus duodecadis</name>
    <dbReference type="NCBI Taxonomy" id="173053"/>
    <lineage>
        <taxon>Bacteria</taxon>
        <taxon>Bacillati</taxon>
        <taxon>Actinomycetota</taxon>
        <taxon>Actinomycetes</taxon>
        <taxon>Micrococcales</taxon>
        <taxon>Intrasporangiaceae</taxon>
        <taxon>Phycicoccus</taxon>
    </lineage>
</organism>
<proteinExistence type="predicted"/>
<dbReference type="InterPro" id="IPR029016">
    <property type="entry name" value="GAF-like_dom_sf"/>
</dbReference>
<evidence type="ECO:0000256" key="1">
    <source>
        <dbReference type="ARBA" id="ARBA00023015"/>
    </source>
</evidence>
<keyword evidence="5" id="KW-1185">Reference proteome</keyword>
<dbReference type="Pfam" id="PF03861">
    <property type="entry name" value="ANTAR"/>
    <property type="match status" value="1"/>
</dbReference>
<protein>
    <submittedName>
        <fullName evidence="4">ANTAR domain-containing protein</fullName>
    </submittedName>
</protein>
<dbReference type="Gene3D" id="3.30.450.40">
    <property type="match status" value="1"/>
</dbReference>
<evidence type="ECO:0000259" key="3">
    <source>
        <dbReference type="SMART" id="SM01012"/>
    </source>
</evidence>
<dbReference type="SUPFAM" id="SSF55781">
    <property type="entry name" value="GAF domain-like"/>
    <property type="match status" value="1"/>
</dbReference>
<dbReference type="GO" id="GO:0003723">
    <property type="term" value="F:RNA binding"/>
    <property type="evidence" value="ECO:0007669"/>
    <property type="project" value="InterPro"/>
</dbReference>
<dbReference type="InterPro" id="IPR003018">
    <property type="entry name" value="GAF"/>
</dbReference>
<evidence type="ECO:0000313" key="5">
    <source>
        <dbReference type="Proteomes" id="UP000233781"/>
    </source>
</evidence>
<keyword evidence="1" id="KW-0805">Transcription regulation</keyword>
<dbReference type="Proteomes" id="UP000233781">
    <property type="component" value="Unassembled WGS sequence"/>
</dbReference>
<feature type="domain" description="ANTAR" evidence="3">
    <location>
        <begin position="148"/>
        <end position="213"/>
    </location>
</feature>
<name>A0A2N3YFA6_9MICO</name>
<dbReference type="Gene3D" id="1.10.10.10">
    <property type="entry name" value="Winged helix-like DNA-binding domain superfamily/Winged helix DNA-binding domain"/>
    <property type="match status" value="1"/>
</dbReference>
<comment type="caution">
    <text evidence="4">The sequence shown here is derived from an EMBL/GenBank/DDBJ whole genome shotgun (WGS) entry which is preliminary data.</text>
</comment>
<dbReference type="EMBL" id="PJNE01000001">
    <property type="protein sequence ID" value="PKW25506.1"/>
    <property type="molecule type" value="Genomic_DNA"/>
</dbReference>
<accession>A0A2N3YFA6</accession>
<dbReference type="SMART" id="SM01012">
    <property type="entry name" value="ANTAR"/>
    <property type="match status" value="1"/>
</dbReference>
<dbReference type="AlphaFoldDB" id="A0A2N3YFA6"/>
<evidence type="ECO:0000313" key="4">
    <source>
        <dbReference type="EMBL" id="PKW25506.1"/>
    </source>
</evidence>
<keyword evidence="2" id="KW-0804">Transcription</keyword>
<reference evidence="4 5" key="1">
    <citation type="submission" date="2017-12" db="EMBL/GenBank/DDBJ databases">
        <title>Sequencing the genomes of 1000 Actinobacteria strains.</title>
        <authorList>
            <person name="Klenk H.-P."/>
        </authorList>
    </citation>
    <scope>NUCLEOTIDE SEQUENCE [LARGE SCALE GENOMIC DNA]</scope>
    <source>
        <strain evidence="4 5">DSM 12806</strain>
    </source>
</reference>
<sequence length="230" mass="24493">MRRSAAHGADRGVPLPIRLCRAATQVLHGDGGAVTLAYTEPERVTLCTTDAAALAIEQVQDVVGQGPGAEAFRSGHYTRLDLPGPGTGLDPRWPMLDGEGLTDLAPVTVHAVPLVHGDVVLGVLTVYRRGAETEIDLGEAEAVARLLIAALVAEGPAEPDPRNGPWSERAEVHRATGMVVFQLHVPEDEALALIRAHAYAHEQSVERTARQVLSRGLTFTSSRDRGIEST</sequence>